<dbReference type="Gene3D" id="1.20.1280.20">
    <property type="entry name" value="HscB, C-terminal domain"/>
    <property type="match status" value="1"/>
</dbReference>
<dbReference type="Gene3D" id="1.10.10.10">
    <property type="entry name" value="Winged helix-like DNA-binding domain superfamily/Winged helix DNA-binding domain"/>
    <property type="match status" value="1"/>
</dbReference>
<evidence type="ECO:0008006" key="4">
    <source>
        <dbReference type="Google" id="ProtNLM"/>
    </source>
</evidence>
<dbReference type="InterPro" id="IPR036390">
    <property type="entry name" value="WH_DNA-bd_sf"/>
</dbReference>
<name>A0A2N3KME8_9PROT</name>
<sequence length="180" mass="20218">MYTDRTLLPKECLRLCALGTLALSDKPISYADLANQVRHFTAHIMGPSLDMMGSSLQLLKLEGLVRETCSAGGKGEGELSLTDAGRSKFNELMQGTLRDTSGELSRLVMALKMRFLHLLDDETRRDQVEILQDVCELDLDRMLALRDQHEHDEGAFIGWIDMEIARLNQKRAWLATLVTA</sequence>
<keyword evidence="1" id="KW-0143">Chaperone</keyword>
<organism evidence="2 3">
    <name type="scientific">Thalassospira marina</name>
    <dbReference type="NCBI Taxonomy" id="2048283"/>
    <lineage>
        <taxon>Bacteria</taxon>
        <taxon>Pseudomonadati</taxon>
        <taxon>Pseudomonadota</taxon>
        <taxon>Alphaproteobacteria</taxon>
        <taxon>Rhodospirillales</taxon>
        <taxon>Thalassospiraceae</taxon>
        <taxon>Thalassospira</taxon>
    </lineage>
</organism>
<dbReference type="GO" id="GO:0051259">
    <property type="term" value="P:protein complex oligomerization"/>
    <property type="evidence" value="ECO:0007669"/>
    <property type="project" value="InterPro"/>
</dbReference>
<dbReference type="Proteomes" id="UP000233597">
    <property type="component" value="Unassembled WGS sequence"/>
</dbReference>
<dbReference type="AlphaFoldDB" id="A0A2N3KME8"/>
<dbReference type="SUPFAM" id="SSF46785">
    <property type="entry name" value="Winged helix' DNA-binding domain"/>
    <property type="match status" value="1"/>
</dbReference>
<comment type="caution">
    <text evidence="2">The sequence shown here is derived from an EMBL/GenBank/DDBJ whole genome shotgun (WGS) entry which is preliminary data.</text>
</comment>
<evidence type="ECO:0000313" key="3">
    <source>
        <dbReference type="Proteomes" id="UP000233597"/>
    </source>
</evidence>
<reference evidence="2 3" key="1">
    <citation type="submission" date="2017-09" db="EMBL/GenBank/DDBJ databases">
        <title>Biodiversity and function of Thalassospira species in the particle-attached aromatic-hydrocarbon-degrading consortia from the surface seawater of the South China Sea.</title>
        <authorList>
            <person name="Dong C."/>
            <person name="Liu R."/>
            <person name="Shao Z."/>
        </authorList>
    </citation>
    <scope>NUCLEOTIDE SEQUENCE [LARGE SCALE GENOMIC DNA]</scope>
    <source>
        <strain evidence="2 3">CSC1P2</strain>
    </source>
</reference>
<protein>
    <recommendedName>
        <fullName evidence="4">AphA-like transcriptional regulator</fullName>
    </recommendedName>
</protein>
<dbReference type="InterPro" id="IPR029434">
    <property type="entry name" value="Put_trans_reg"/>
</dbReference>
<proteinExistence type="predicted"/>
<dbReference type="RefSeq" id="WP_101269573.1">
    <property type="nucleotide sequence ID" value="NZ_NWTK01000014.1"/>
</dbReference>
<accession>A0A2N3KME8</accession>
<dbReference type="OrthoDB" id="7348141at2"/>
<evidence type="ECO:0000256" key="1">
    <source>
        <dbReference type="ARBA" id="ARBA00023186"/>
    </source>
</evidence>
<gene>
    <name evidence="2" type="ORF">COO20_19435</name>
</gene>
<dbReference type="Pfam" id="PF14557">
    <property type="entry name" value="AphA_like"/>
    <property type="match status" value="1"/>
</dbReference>
<dbReference type="InterPro" id="IPR036386">
    <property type="entry name" value="HscB_C_sf"/>
</dbReference>
<dbReference type="EMBL" id="NWTK01000014">
    <property type="protein sequence ID" value="PKR51735.1"/>
    <property type="molecule type" value="Genomic_DNA"/>
</dbReference>
<dbReference type="InterPro" id="IPR036388">
    <property type="entry name" value="WH-like_DNA-bd_sf"/>
</dbReference>
<evidence type="ECO:0000313" key="2">
    <source>
        <dbReference type="EMBL" id="PKR51735.1"/>
    </source>
</evidence>